<dbReference type="SUPFAM" id="SSF63829">
    <property type="entry name" value="Calcium-dependent phosphotriesterase"/>
    <property type="match status" value="1"/>
</dbReference>
<dbReference type="InterPro" id="IPR011042">
    <property type="entry name" value="6-blade_b-propeller_TolB-like"/>
</dbReference>
<dbReference type="InterPro" id="IPR005511">
    <property type="entry name" value="SMP-30"/>
</dbReference>
<reference evidence="5" key="1">
    <citation type="submission" date="2015-12" db="EMBL/GenBank/DDBJ databases">
        <authorList>
            <person name="Shamseldin A."/>
            <person name="Moawad H."/>
            <person name="Abd El-Rahim W.M."/>
            <person name="Sadowsky M.J."/>
        </authorList>
    </citation>
    <scope>NUCLEOTIDE SEQUENCE</scope>
</reference>
<dbReference type="PANTHER" id="PTHR10907:SF47">
    <property type="entry name" value="REGUCALCIN"/>
    <property type="match status" value="1"/>
</dbReference>
<dbReference type="Pfam" id="PF08450">
    <property type="entry name" value="SGL"/>
    <property type="match status" value="1"/>
</dbReference>
<evidence type="ECO:0000256" key="3">
    <source>
        <dbReference type="SAM" id="SignalP"/>
    </source>
</evidence>
<feature type="signal peptide" evidence="3">
    <location>
        <begin position="1"/>
        <end position="21"/>
    </location>
</feature>
<evidence type="ECO:0000313" key="5">
    <source>
        <dbReference type="EMBL" id="ANJ04644.1"/>
    </source>
</evidence>
<dbReference type="OrthoDB" id="423498at2759"/>
<reference evidence="5" key="2">
    <citation type="journal article" date="2016" name="J. Proteome Res.">
        <title>Screening and Functional Analyses of Nilaparvata lugens Salivary Proteome.</title>
        <authorList>
            <person name="Huang H.J."/>
            <person name="Liu C.W."/>
            <person name="Huang X.H."/>
            <person name="Zhou X."/>
            <person name="Zhuo J.C."/>
            <person name="Zhang C.X."/>
            <person name="Bao Y.Y."/>
        </authorList>
    </citation>
    <scope>NUCLEOTIDE SEQUENCE</scope>
</reference>
<keyword evidence="3" id="KW-0732">Signal</keyword>
<dbReference type="InterPro" id="IPR013658">
    <property type="entry name" value="SGL"/>
</dbReference>
<protein>
    <submittedName>
        <fullName evidence="5">Regucalcin-like protein</fullName>
    </submittedName>
</protein>
<feature type="binding site" evidence="2">
    <location>
        <position position="155"/>
    </location>
    <ligand>
        <name>substrate</name>
    </ligand>
</feature>
<evidence type="ECO:0000256" key="2">
    <source>
        <dbReference type="PIRSR" id="PIRSR605511-2"/>
    </source>
</evidence>
<evidence type="ECO:0000256" key="1">
    <source>
        <dbReference type="ARBA" id="ARBA00008853"/>
    </source>
</evidence>
<comment type="similarity">
    <text evidence="1">Belongs to the SMP-30/CGR1 family.</text>
</comment>
<proteinExistence type="evidence at transcript level"/>
<dbReference type="Gene3D" id="2.120.10.30">
    <property type="entry name" value="TolB, C-terminal domain"/>
    <property type="match status" value="1"/>
</dbReference>
<name>A0A191UR39_NILLU</name>
<accession>A0A191UR39</accession>
<dbReference type="EMBL" id="KU365928">
    <property type="protein sequence ID" value="ANJ04644.1"/>
    <property type="molecule type" value="mRNA"/>
</dbReference>
<organism evidence="5">
    <name type="scientific">Nilaparvata lugens</name>
    <name type="common">Brown planthopper</name>
    <dbReference type="NCBI Taxonomy" id="108931"/>
    <lineage>
        <taxon>Eukaryota</taxon>
        <taxon>Metazoa</taxon>
        <taxon>Ecdysozoa</taxon>
        <taxon>Arthropoda</taxon>
        <taxon>Hexapoda</taxon>
        <taxon>Insecta</taxon>
        <taxon>Pterygota</taxon>
        <taxon>Neoptera</taxon>
        <taxon>Paraneoptera</taxon>
        <taxon>Hemiptera</taxon>
        <taxon>Auchenorrhyncha</taxon>
        <taxon>Fulgoroidea</taxon>
        <taxon>Delphacidae</taxon>
        <taxon>Delphacinae</taxon>
        <taxon>Nilaparvata</taxon>
    </lineage>
</organism>
<dbReference type="AlphaFoldDB" id="A0A191UR39"/>
<dbReference type="GO" id="GO:0004341">
    <property type="term" value="F:gluconolactonase activity"/>
    <property type="evidence" value="ECO:0007669"/>
    <property type="project" value="TreeGrafter"/>
</dbReference>
<dbReference type="PRINTS" id="PR01790">
    <property type="entry name" value="SMP30FAMILY"/>
</dbReference>
<dbReference type="GO" id="GO:0005509">
    <property type="term" value="F:calcium ion binding"/>
    <property type="evidence" value="ECO:0007669"/>
    <property type="project" value="TreeGrafter"/>
</dbReference>
<feature type="chain" id="PRO_5008248333" evidence="3">
    <location>
        <begin position="22"/>
        <end position="341"/>
    </location>
</feature>
<feature type="domain" description="SMP-30/Gluconolactonase/LRE-like region" evidence="4">
    <location>
        <begin position="36"/>
        <end position="302"/>
    </location>
</feature>
<sequence length="341" mass="36997">MFQVGKCICLILLFSSTQVYGKGYIVKSISKTLFEWAHSPYWDATSQSLYFADINGGTVSCYQPSTKNLNTAKVDPQNSNTSCSVVVPLKGQKDKYVVGVNSSVATLTWDSKSSSTSKPAIITELTQNKTIRTHTGKADPMGRFWIGTLGPFREDSAGQEQPAFLNSANEYLITAEGKAIIKIPDVSIPDGLAWNADKTKMYFVDTYDHKILVFDYDNGSGDISNKKVVFDSKANNIDGYPAGMAIDTEGKLWVALFFGGSVLRVDPDSGKLLQTVNIPAKEPTSCTFGGENLDILYVTSARIFQKVAPPTEYSGRVYAVTGLKSGGKPVTGYPGRPINAI</sequence>
<feature type="binding site" evidence="2">
    <location>
        <position position="132"/>
    </location>
    <ligand>
        <name>substrate</name>
    </ligand>
</feature>
<dbReference type="PANTHER" id="PTHR10907">
    <property type="entry name" value="REGUCALCIN"/>
    <property type="match status" value="1"/>
</dbReference>
<dbReference type="GO" id="GO:0019853">
    <property type="term" value="P:L-ascorbic acid biosynthetic process"/>
    <property type="evidence" value="ECO:0007669"/>
    <property type="project" value="TreeGrafter"/>
</dbReference>
<evidence type="ECO:0000259" key="4">
    <source>
        <dbReference type="Pfam" id="PF08450"/>
    </source>
</evidence>